<evidence type="ECO:0000313" key="2">
    <source>
        <dbReference type="EMBL" id="MFD2647642.1"/>
    </source>
</evidence>
<comment type="caution">
    <text evidence="2">The sequence shown here is derived from an EMBL/GenBank/DDBJ whole genome shotgun (WGS) entry which is preliminary data.</text>
</comment>
<reference evidence="3" key="1">
    <citation type="journal article" date="2019" name="Int. J. Syst. Evol. Microbiol.">
        <title>The Global Catalogue of Microorganisms (GCM) 10K type strain sequencing project: providing services to taxonomists for standard genome sequencing and annotation.</title>
        <authorList>
            <consortium name="The Broad Institute Genomics Platform"/>
            <consortium name="The Broad Institute Genome Sequencing Center for Infectious Disease"/>
            <person name="Wu L."/>
            <person name="Ma J."/>
        </authorList>
    </citation>
    <scope>NUCLEOTIDE SEQUENCE [LARGE SCALE GENOMIC DNA]</scope>
    <source>
        <strain evidence="3">CCM 7427</strain>
    </source>
</reference>
<keyword evidence="3" id="KW-1185">Reference proteome</keyword>
<evidence type="ECO:0008006" key="4">
    <source>
        <dbReference type="Google" id="ProtNLM"/>
    </source>
</evidence>
<feature type="compositionally biased region" description="Basic and acidic residues" evidence="1">
    <location>
        <begin position="39"/>
        <end position="62"/>
    </location>
</feature>
<sequence>MSPTPNRPTDPHPANEEHHDRQDRPGGSHPPHGGYDIGPNDRKHDGKSPPKPRNVEDEGPRR</sequence>
<feature type="region of interest" description="Disordered" evidence="1">
    <location>
        <begin position="1"/>
        <end position="62"/>
    </location>
</feature>
<dbReference type="RefSeq" id="WP_386832664.1">
    <property type="nucleotide sequence ID" value="NZ_JBHUNP010000001.1"/>
</dbReference>
<proteinExistence type="predicted"/>
<dbReference type="EMBL" id="JBHUNP010000001">
    <property type="protein sequence ID" value="MFD2647642.1"/>
    <property type="molecule type" value="Genomic_DNA"/>
</dbReference>
<protein>
    <recommendedName>
        <fullName evidence="4">ABC transporter</fullName>
    </recommendedName>
</protein>
<dbReference type="Proteomes" id="UP001597521">
    <property type="component" value="Unassembled WGS sequence"/>
</dbReference>
<evidence type="ECO:0000256" key="1">
    <source>
        <dbReference type="SAM" id="MobiDB-lite"/>
    </source>
</evidence>
<organism evidence="2 3">
    <name type="scientific">Devosia albogilva</name>
    <dbReference type="NCBI Taxonomy" id="429726"/>
    <lineage>
        <taxon>Bacteria</taxon>
        <taxon>Pseudomonadati</taxon>
        <taxon>Pseudomonadota</taxon>
        <taxon>Alphaproteobacteria</taxon>
        <taxon>Hyphomicrobiales</taxon>
        <taxon>Devosiaceae</taxon>
        <taxon>Devosia</taxon>
    </lineage>
</organism>
<gene>
    <name evidence="2" type="ORF">ACFSX5_07555</name>
</gene>
<name>A0ABW5QIP8_9HYPH</name>
<accession>A0ABW5QIP8</accession>
<feature type="compositionally biased region" description="Basic and acidic residues" evidence="1">
    <location>
        <begin position="9"/>
        <end position="26"/>
    </location>
</feature>
<evidence type="ECO:0000313" key="3">
    <source>
        <dbReference type="Proteomes" id="UP001597521"/>
    </source>
</evidence>